<dbReference type="InterPro" id="IPR009081">
    <property type="entry name" value="PP-bd_ACP"/>
</dbReference>
<evidence type="ECO:0000313" key="4">
    <source>
        <dbReference type="EMBL" id="PMD40598.1"/>
    </source>
</evidence>
<dbReference type="InterPro" id="IPR051414">
    <property type="entry name" value="Adenylate-forming_Reductase"/>
</dbReference>
<dbReference type="InterPro" id="IPR013120">
    <property type="entry name" value="FAR_NAD-bd"/>
</dbReference>
<dbReference type="PANTHER" id="PTHR43439:SF2">
    <property type="entry name" value="ENZYME, PUTATIVE (JCVI)-RELATED"/>
    <property type="match status" value="1"/>
</dbReference>
<dbReference type="InterPro" id="IPR020845">
    <property type="entry name" value="AMP-binding_CS"/>
</dbReference>
<evidence type="ECO:0000256" key="2">
    <source>
        <dbReference type="ARBA" id="ARBA00022553"/>
    </source>
</evidence>
<dbReference type="Proteomes" id="UP000235786">
    <property type="component" value="Unassembled WGS sequence"/>
</dbReference>
<dbReference type="EMBL" id="KZ613945">
    <property type="protein sequence ID" value="PMD40598.1"/>
    <property type="molecule type" value="Genomic_DNA"/>
</dbReference>
<dbReference type="PROSITE" id="PS00012">
    <property type="entry name" value="PHOSPHOPANTETHEINE"/>
    <property type="match status" value="1"/>
</dbReference>
<dbReference type="SUPFAM" id="SSF47336">
    <property type="entry name" value="ACP-like"/>
    <property type="match status" value="1"/>
</dbReference>
<dbReference type="AlphaFoldDB" id="A0A2J6RQ05"/>
<dbReference type="Pfam" id="PF07993">
    <property type="entry name" value="NAD_binding_4"/>
    <property type="match status" value="1"/>
</dbReference>
<keyword evidence="1" id="KW-0596">Phosphopantetheine</keyword>
<name>A0A2J6RQ05_HYAVF</name>
<proteinExistence type="predicted"/>
<dbReference type="PROSITE" id="PS50075">
    <property type="entry name" value="CARRIER"/>
    <property type="match status" value="1"/>
</dbReference>
<protein>
    <submittedName>
        <fullName evidence="4">Putative NRPS-like enzyme</fullName>
    </submittedName>
</protein>
<dbReference type="PROSITE" id="PS00455">
    <property type="entry name" value="AMP_BINDING"/>
    <property type="match status" value="1"/>
</dbReference>
<dbReference type="Pfam" id="PF00550">
    <property type="entry name" value="PP-binding"/>
    <property type="match status" value="1"/>
</dbReference>
<organism evidence="4 5">
    <name type="scientific">Hyaloscypha variabilis (strain UAMH 11265 / GT02V1 / F)</name>
    <name type="common">Meliniomyces variabilis</name>
    <dbReference type="NCBI Taxonomy" id="1149755"/>
    <lineage>
        <taxon>Eukaryota</taxon>
        <taxon>Fungi</taxon>
        <taxon>Dikarya</taxon>
        <taxon>Ascomycota</taxon>
        <taxon>Pezizomycotina</taxon>
        <taxon>Leotiomycetes</taxon>
        <taxon>Helotiales</taxon>
        <taxon>Hyaloscyphaceae</taxon>
        <taxon>Hyaloscypha</taxon>
        <taxon>Hyaloscypha variabilis</taxon>
    </lineage>
</organism>
<dbReference type="Pfam" id="PF23562">
    <property type="entry name" value="AMP-binding_C_3"/>
    <property type="match status" value="1"/>
</dbReference>
<dbReference type="Gene3D" id="1.10.1200.10">
    <property type="entry name" value="ACP-like"/>
    <property type="match status" value="1"/>
</dbReference>
<keyword evidence="2" id="KW-0597">Phosphoprotein</keyword>
<evidence type="ECO:0000256" key="1">
    <source>
        <dbReference type="ARBA" id="ARBA00022450"/>
    </source>
</evidence>
<dbReference type="Gene3D" id="3.40.50.720">
    <property type="entry name" value="NAD(P)-binding Rossmann-like Domain"/>
    <property type="match status" value="1"/>
</dbReference>
<dbReference type="InterPro" id="IPR036736">
    <property type="entry name" value="ACP-like_sf"/>
</dbReference>
<dbReference type="InterPro" id="IPR000873">
    <property type="entry name" value="AMP-dep_synth/lig_dom"/>
</dbReference>
<evidence type="ECO:0000259" key="3">
    <source>
        <dbReference type="PROSITE" id="PS50075"/>
    </source>
</evidence>
<dbReference type="InterPro" id="IPR036291">
    <property type="entry name" value="NAD(P)-bd_dom_sf"/>
</dbReference>
<keyword evidence="5" id="KW-1185">Reference proteome</keyword>
<dbReference type="InterPro" id="IPR006162">
    <property type="entry name" value="Ppantetheine_attach_site"/>
</dbReference>
<dbReference type="SUPFAM" id="SSF56801">
    <property type="entry name" value="Acetyl-CoA synthetase-like"/>
    <property type="match status" value="1"/>
</dbReference>
<dbReference type="Pfam" id="PF00501">
    <property type="entry name" value="AMP-binding"/>
    <property type="match status" value="1"/>
</dbReference>
<gene>
    <name evidence="4" type="ORF">L207DRAFT_633585</name>
</gene>
<sequence length="1078" mass="119784">MTELSAAEATNSNQLLPTIFETRARLNPDGVFVKFPVSPTNYDSGFRSVTHLQALNAINHVAWAIEKSFGKGQNFETIAYLGPNDPRSHIVLIAGIKVGYKIFLPSPRNSKAAFSSLLSRLECTKLVCTNPEPPAVSVILEEHAMQKLHIPSIHELLSYENVENYPFNKSFEEERDNPIFVLHTSGSTGIPKPMIYKNEFVTRIVNLCSIPDPEGFRVLDRGYLTGNFYISLPIFHIAGIGFSLVIPTFFGNVPVFPLPTGPPTIESFIGAVKNTDLDWAFLPPVVIDDLSKNQTLLEIVSSKLKYLFYVGGSLPQDSGDIVCAKIPLYQSLGSSECSIFPLIRPNEDLSFVDWNYIQIHPSLQAEFKHRFGDLHELVIVKRNESEHLQPVFVHFPEQDKFETKDLFAPHPTKPGLWKHQSRIDDVIVFINGEKTNPVSFEHEVASHPEVRSALVVGQGRFEASLLVERIDTTHLGSKQQAEFIERIWSVVQSANKKCPAHARVTKSKILLTAPDVPMERAGKGTVMRQATLNAYQKELDDLYLAADGGDSTAIIDINDHELVIRTVHELVKYVTDWNDLDKGTEFFSLGMDSLQVLRLVQELRLRFPQRSLAPSVVYGNPSVDLLANALRIGSAEIKDPGTNSTHIQRTTVSEVREMYEKGIDLLAKSLPQRSPRVVLLTGSTGALGSYILQTLLLDKTVAHVYCLNRSQDSKSLQIARNTERQLHIDLSPSRTTFLASDLATPDFGIEKPVYENMISTVTHIIHNAWPVDFNRTLQSFQPSLDGVVGLISFAAHAKLSPALLFLSSISSAINYRTTLDTDNIIPETVLYDDSAPAPMGYGESKYIAEKMLDYAARTLNLTTGAVRIGQIAGTSNNPRGWNRNEWLPSLVLSSRYLRALPETLGAKDSDSSGVMSSINWTPIDQLSEILVELAFNLSEGTRSPGAQIFHAVNPNPVTWESLLPTVQKTLEETLPSEGETAVNHIEIVPLPTWIERLRETASAVTDARMPSESADILHQNPGLKLLDFYESLAASGKSAPRSVFDIRKSSEASASLRNLEAIRKEWMVGWVNDWVLRS</sequence>
<feature type="domain" description="Carrier" evidence="3">
    <location>
        <begin position="558"/>
        <end position="634"/>
    </location>
</feature>
<dbReference type="OrthoDB" id="429813at2759"/>
<dbReference type="InterPro" id="IPR020806">
    <property type="entry name" value="PKS_PP-bd"/>
</dbReference>
<dbReference type="STRING" id="1149755.A0A2J6RQ05"/>
<dbReference type="SUPFAM" id="SSF51735">
    <property type="entry name" value="NAD(P)-binding Rossmann-fold domains"/>
    <property type="match status" value="1"/>
</dbReference>
<reference evidence="4 5" key="1">
    <citation type="submission" date="2016-04" db="EMBL/GenBank/DDBJ databases">
        <title>A degradative enzymes factory behind the ericoid mycorrhizal symbiosis.</title>
        <authorList>
            <consortium name="DOE Joint Genome Institute"/>
            <person name="Martino E."/>
            <person name="Morin E."/>
            <person name="Grelet G."/>
            <person name="Kuo A."/>
            <person name="Kohler A."/>
            <person name="Daghino S."/>
            <person name="Barry K."/>
            <person name="Choi C."/>
            <person name="Cichocki N."/>
            <person name="Clum A."/>
            <person name="Copeland A."/>
            <person name="Hainaut M."/>
            <person name="Haridas S."/>
            <person name="Labutti K."/>
            <person name="Lindquist E."/>
            <person name="Lipzen A."/>
            <person name="Khouja H.-R."/>
            <person name="Murat C."/>
            <person name="Ohm R."/>
            <person name="Olson A."/>
            <person name="Spatafora J."/>
            <person name="Veneault-Fourrey C."/>
            <person name="Henrissat B."/>
            <person name="Grigoriev I."/>
            <person name="Martin F."/>
            <person name="Perotto S."/>
        </authorList>
    </citation>
    <scope>NUCLEOTIDE SEQUENCE [LARGE SCALE GENOMIC DNA]</scope>
    <source>
        <strain evidence="4 5">F</strain>
    </source>
</reference>
<dbReference type="PANTHER" id="PTHR43439">
    <property type="entry name" value="PHENYLACETATE-COENZYME A LIGASE"/>
    <property type="match status" value="1"/>
</dbReference>
<evidence type="ECO:0000313" key="5">
    <source>
        <dbReference type="Proteomes" id="UP000235786"/>
    </source>
</evidence>
<dbReference type="GO" id="GO:0031177">
    <property type="term" value="F:phosphopantetheine binding"/>
    <property type="evidence" value="ECO:0007669"/>
    <property type="project" value="InterPro"/>
</dbReference>
<accession>A0A2J6RQ05</accession>
<dbReference type="Gene3D" id="3.40.50.12780">
    <property type="entry name" value="N-terminal domain of ligase-like"/>
    <property type="match status" value="1"/>
</dbReference>
<dbReference type="InterPro" id="IPR042099">
    <property type="entry name" value="ANL_N_sf"/>
</dbReference>
<dbReference type="SMART" id="SM00823">
    <property type="entry name" value="PKS_PP"/>
    <property type="match status" value="1"/>
</dbReference>